<dbReference type="PANTHER" id="PTHR40943">
    <property type="entry name" value="CYTOPLASMIC PROTEIN-RELATED"/>
    <property type="match status" value="1"/>
</dbReference>
<sequence length="117" mass="12715">MRSELELLANCCIEAAELPLSYRTLPPEQTLAGTPRVGSARLGQMGSRTIGVWELTPSISTDIEVDEFFIVLSGRATVAFADGRPPLELKPGVLGRLEAGTATRWIVTETLRKVYIA</sequence>
<feature type="domain" description="(S)-ureidoglycine aminohydrolase cupin" evidence="1">
    <location>
        <begin position="43"/>
        <end position="115"/>
    </location>
</feature>
<protein>
    <submittedName>
        <fullName evidence="2">Cupin domain-containing protein</fullName>
    </submittedName>
</protein>
<dbReference type="PANTHER" id="PTHR40943:SF1">
    <property type="entry name" value="CYTOPLASMIC PROTEIN"/>
    <property type="match status" value="1"/>
</dbReference>
<dbReference type="InterPro" id="IPR011051">
    <property type="entry name" value="RmlC_Cupin_sf"/>
</dbReference>
<dbReference type="Gene3D" id="2.60.120.10">
    <property type="entry name" value="Jelly Rolls"/>
    <property type="match status" value="1"/>
</dbReference>
<proteinExistence type="predicted"/>
<dbReference type="InterPro" id="IPR014710">
    <property type="entry name" value="RmlC-like_jellyroll"/>
</dbReference>
<gene>
    <name evidence="2" type="ORF">QRD43_11510</name>
</gene>
<dbReference type="Proteomes" id="UP001238603">
    <property type="component" value="Unassembled WGS sequence"/>
</dbReference>
<evidence type="ECO:0000259" key="1">
    <source>
        <dbReference type="Pfam" id="PF05899"/>
    </source>
</evidence>
<keyword evidence="3" id="KW-1185">Reference proteome</keyword>
<evidence type="ECO:0000313" key="3">
    <source>
        <dbReference type="Proteomes" id="UP001238603"/>
    </source>
</evidence>
<dbReference type="Pfam" id="PF05899">
    <property type="entry name" value="Cupin_3"/>
    <property type="match status" value="1"/>
</dbReference>
<reference evidence="2 3" key="1">
    <citation type="submission" date="2023-06" db="EMBL/GenBank/DDBJ databases">
        <title>Pelomonas sp. APW6 16S ribosomal RNA gene genome sequencing and assembly.</title>
        <authorList>
            <person name="Woo H."/>
        </authorList>
    </citation>
    <scope>NUCLEOTIDE SEQUENCE [LARGE SCALE GENOMIC DNA]</scope>
    <source>
        <strain evidence="2 3">APW6</strain>
    </source>
</reference>
<evidence type="ECO:0000313" key="2">
    <source>
        <dbReference type="EMBL" id="MDL5032530.1"/>
    </source>
</evidence>
<dbReference type="RefSeq" id="WP_285982628.1">
    <property type="nucleotide sequence ID" value="NZ_JASVDS010000003.1"/>
</dbReference>
<accession>A0ABT7LK08</accession>
<dbReference type="SUPFAM" id="SSF51182">
    <property type="entry name" value="RmlC-like cupins"/>
    <property type="match status" value="1"/>
</dbReference>
<comment type="caution">
    <text evidence="2">The sequence shown here is derived from an EMBL/GenBank/DDBJ whole genome shotgun (WGS) entry which is preliminary data.</text>
</comment>
<organism evidence="2 3">
    <name type="scientific">Roseateles subflavus</name>
    <dbReference type="NCBI Taxonomy" id="3053353"/>
    <lineage>
        <taxon>Bacteria</taxon>
        <taxon>Pseudomonadati</taxon>
        <taxon>Pseudomonadota</taxon>
        <taxon>Betaproteobacteria</taxon>
        <taxon>Burkholderiales</taxon>
        <taxon>Sphaerotilaceae</taxon>
        <taxon>Roseateles</taxon>
    </lineage>
</organism>
<name>A0ABT7LK08_9BURK</name>
<dbReference type="EMBL" id="JASVDS010000003">
    <property type="protein sequence ID" value="MDL5032530.1"/>
    <property type="molecule type" value="Genomic_DNA"/>
</dbReference>
<dbReference type="InterPro" id="IPR008579">
    <property type="entry name" value="UGlyAH_Cupin_dom"/>
</dbReference>